<dbReference type="EMBL" id="MN740330">
    <property type="protein sequence ID" value="QHU00883.1"/>
    <property type="molecule type" value="Genomic_DNA"/>
</dbReference>
<reference evidence="1" key="1">
    <citation type="journal article" date="2020" name="Nature">
        <title>Giant virus diversity and host interactions through global metagenomics.</title>
        <authorList>
            <person name="Schulz F."/>
            <person name="Roux S."/>
            <person name="Paez-Espino D."/>
            <person name="Jungbluth S."/>
            <person name="Walsh D.A."/>
            <person name="Denef V.J."/>
            <person name="McMahon K.D."/>
            <person name="Konstantinidis K.T."/>
            <person name="Eloe-Fadrosh E.A."/>
            <person name="Kyrpides N.C."/>
            <person name="Woyke T."/>
        </authorList>
    </citation>
    <scope>NUCLEOTIDE SEQUENCE</scope>
    <source>
        <strain evidence="1">GVMAG-M-3300025860-20</strain>
    </source>
</reference>
<accession>A0A6C0J6H1</accession>
<protein>
    <submittedName>
        <fullName evidence="1">Uncharacterized protein</fullName>
    </submittedName>
</protein>
<proteinExistence type="predicted"/>
<sequence>MSESTIHKKLHEIDRLTKRMPQSYDSDPEHLQILKAEFHDIVVEGLDEGITNNIIHSLCEIEMEFYENRKKLIEFEELNKIGKNKFVTGKHIGKTFEFIRKTNPYYFGWLMNQPVGTVLEFHDFITYCCDYLKT</sequence>
<dbReference type="AlphaFoldDB" id="A0A6C0J6H1"/>
<organism evidence="1">
    <name type="scientific">viral metagenome</name>
    <dbReference type="NCBI Taxonomy" id="1070528"/>
    <lineage>
        <taxon>unclassified sequences</taxon>
        <taxon>metagenomes</taxon>
        <taxon>organismal metagenomes</taxon>
    </lineage>
</organism>
<evidence type="ECO:0000313" key="1">
    <source>
        <dbReference type="EMBL" id="QHU00883.1"/>
    </source>
</evidence>
<name>A0A6C0J6H1_9ZZZZ</name>